<sequence length="716" mass="82035">MAQFRQSGTERYGALHHHHNNSNGTSSNDHLSIGIRSTPYNKQALRARRPARTDKAGRRLSIGSVIFVLFLVLLVTILASFYISGFSNNNDDGNKELNSHHAVDDDLKNDLDFLTNVTRTDTFKVLGFGKGSIAHGRDSRYWDKDDRRRDDDYNEDVVEHARDESAGTVHVSVKLNDSDKRNSLDDPHNGSERKGVGLYNEAGRNELKMYEAEYEASLKSAGQSGNDNGNKNQQSNDKEFGVHSESIDVDDEYDDNIEVHGTKFEEYDDSGNGKGDHSDLAKVQNQFRGESSDFHDARKQDQNIAKKVQEASSNLSGDSSQKSQNLGNDANYKQVSLAGGHSSKASRSESKKRGRRRSCEMKLLNSTTQLVEPLESRKFARFLLQYTEMEEKPDGEADWEPRFAGHQSLQEREESFLAHDQKINCGFVKAPEGYPRTGFDLAEDDANYISRCHIAVVSCIFGNSDRLRIPAGKTVTRLSRKNVCFVMFMDELTLQTLTSDGHIPDRTGFIGLWKIVVVKNLPYTDMRRVGKIPKLLSHRLFPSARYSIWLDSKLRLQLDPLLILEYFLWRKGHEYAISNHYDRHCVWEEVAQNKKLNKYNHTVIDQQFQFYQADGLKRFDPLDPDKLLPSNVPEGSFIVRAHTPMSNLFSCLWFNEVDRFTSRDQLSFAYTYQKLRRMNPGKMFYLNMFKDCERRTVAKLFRHRSEEKRLRQLAAT</sequence>
<keyword evidence="1" id="KW-0472">Membrane</keyword>
<evidence type="ECO:0000313" key="2">
    <source>
        <dbReference type="Proteomes" id="UP001164539"/>
    </source>
</evidence>
<comment type="caution">
    <text evidence="1">The sequence shown here is derived from an EMBL/GenBank/DDBJ whole genome shotgun (WGS) entry which is preliminary data.</text>
</comment>
<evidence type="ECO:0000313" key="1">
    <source>
        <dbReference type="EMBL" id="KAJ4701151.1"/>
    </source>
</evidence>
<keyword evidence="2" id="KW-1185">Reference proteome</keyword>
<protein>
    <submittedName>
        <fullName evidence="1">Transmembrane protein (DUF616)</fullName>
    </submittedName>
</protein>
<proteinExistence type="predicted"/>
<organism evidence="1 2">
    <name type="scientific">Melia azedarach</name>
    <name type="common">Chinaberry tree</name>
    <dbReference type="NCBI Taxonomy" id="155640"/>
    <lineage>
        <taxon>Eukaryota</taxon>
        <taxon>Viridiplantae</taxon>
        <taxon>Streptophyta</taxon>
        <taxon>Embryophyta</taxon>
        <taxon>Tracheophyta</taxon>
        <taxon>Spermatophyta</taxon>
        <taxon>Magnoliopsida</taxon>
        <taxon>eudicotyledons</taxon>
        <taxon>Gunneridae</taxon>
        <taxon>Pentapetalae</taxon>
        <taxon>rosids</taxon>
        <taxon>malvids</taxon>
        <taxon>Sapindales</taxon>
        <taxon>Meliaceae</taxon>
        <taxon>Melia</taxon>
    </lineage>
</organism>
<reference evidence="1 2" key="1">
    <citation type="journal article" date="2023" name="Science">
        <title>Complex scaffold remodeling in plant triterpene biosynthesis.</title>
        <authorList>
            <person name="De La Pena R."/>
            <person name="Hodgson H."/>
            <person name="Liu J.C."/>
            <person name="Stephenson M.J."/>
            <person name="Martin A.C."/>
            <person name="Owen C."/>
            <person name="Harkess A."/>
            <person name="Leebens-Mack J."/>
            <person name="Jimenez L.E."/>
            <person name="Osbourn A."/>
            <person name="Sattely E.S."/>
        </authorList>
    </citation>
    <scope>NUCLEOTIDE SEQUENCE [LARGE SCALE GENOMIC DNA]</scope>
    <source>
        <strain evidence="2">cv. JPN11</strain>
        <tissue evidence="1">Leaf</tissue>
    </source>
</reference>
<keyword evidence="1" id="KW-0812">Transmembrane</keyword>
<gene>
    <name evidence="1" type="ORF">OWV82_024436</name>
</gene>
<accession>A0ACC1WPR6</accession>
<dbReference type="EMBL" id="CM051407">
    <property type="protein sequence ID" value="KAJ4701151.1"/>
    <property type="molecule type" value="Genomic_DNA"/>
</dbReference>
<name>A0ACC1WPR6_MELAZ</name>
<dbReference type="Proteomes" id="UP001164539">
    <property type="component" value="Chromosome 14"/>
</dbReference>